<gene>
    <name evidence="1" type="ORF">M413DRAFT_129284</name>
</gene>
<accession>A0A0C2XX42</accession>
<reference evidence="1 2" key="1">
    <citation type="submission" date="2014-04" db="EMBL/GenBank/DDBJ databases">
        <authorList>
            <consortium name="DOE Joint Genome Institute"/>
            <person name="Kuo A."/>
            <person name="Gay G."/>
            <person name="Dore J."/>
            <person name="Kohler A."/>
            <person name="Nagy L.G."/>
            <person name="Floudas D."/>
            <person name="Copeland A."/>
            <person name="Barry K.W."/>
            <person name="Cichocki N."/>
            <person name="Veneault-Fourrey C."/>
            <person name="LaButti K."/>
            <person name="Lindquist E.A."/>
            <person name="Lipzen A."/>
            <person name="Lundell T."/>
            <person name="Morin E."/>
            <person name="Murat C."/>
            <person name="Sun H."/>
            <person name="Tunlid A."/>
            <person name="Henrissat B."/>
            <person name="Grigoriev I.V."/>
            <person name="Hibbett D.S."/>
            <person name="Martin F."/>
            <person name="Nordberg H.P."/>
            <person name="Cantor M.N."/>
            <person name="Hua S.X."/>
        </authorList>
    </citation>
    <scope>NUCLEOTIDE SEQUENCE [LARGE SCALE GENOMIC DNA]</scope>
    <source>
        <strain evidence="2">h7</strain>
    </source>
</reference>
<organism evidence="1 2">
    <name type="scientific">Hebeloma cylindrosporum</name>
    <dbReference type="NCBI Taxonomy" id="76867"/>
    <lineage>
        <taxon>Eukaryota</taxon>
        <taxon>Fungi</taxon>
        <taxon>Dikarya</taxon>
        <taxon>Basidiomycota</taxon>
        <taxon>Agaricomycotina</taxon>
        <taxon>Agaricomycetes</taxon>
        <taxon>Agaricomycetidae</taxon>
        <taxon>Agaricales</taxon>
        <taxon>Agaricineae</taxon>
        <taxon>Hymenogastraceae</taxon>
        <taxon>Hebeloma</taxon>
    </lineage>
</organism>
<dbReference type="Proteomes" id="UP000053424">
    <property type="component" value="Unassembled WGS sequence"/>
</dbReference>
<protein>
    <submittedName>
        <fullName evidence="1">Uncharacterized protein</fullName>
    </submittedName>
</protein>
<evidence type="ECO:0000313" key="2">
    <source>
        <dbReference type="Proteomes" id="UP000053424"/>
    </source>
</evidence>
<dbReference type="EMBL" id="KN831778">
    <property type="protein sequence ID" value="KIM42213.1"/>
    <property type="molecule type" value="Genomic_DNA"/>
</dbReference>
<name>A0A0C2XX42_HEBCY</name>
<proteinExistence type="predicted"/>
<evidence type="ECO:0000313" key="1">
    <source>
        <dbReference type="EMBL" id="KIM42213.1"/>
    </source>
</evidence>
<reference evidence="2" key="2">
    <citation type="submission" date="2015-01" db="EMBL/GenBank/DDBJ databases">
        <title>Evolutionary Origins and Diversification of the Mycorrhizal Mutualists.</title>
        <authorList>
            <consortium name="DOE Joint Genome Institute"/>
            <consortium name="Mycorrhizal Genomics Consortium"/>
            <person name="Kohler A."/>
            <person name="Kuo A."/>
            <person name="Nagy L.G."/>
            <person name="Floudas D."/>
            <person name="Copeland A."/>
            <person name="Barry K.W."/>
            <person name="Cichocki N."/>
            <person name="Veneault-Fourrey C."/>
            <person name="LaButti K."/>
            <person name="Lindquist E.A."/>
            <person name="Lipzen A."/>
            <person name="Lundell T."/>
            <person name="Morin E."/>
            <person name="Murat C."/>
            <person name="Riley R."/>
            <person name="Ohm R."/>
            <person name="Sun H."/>
            <person name="Tunlid A."/>
            <person name="Henrissat B."/>
            <person name="Grigoriev I.V."/>
            <person name="Hibbett D.S."/>
            <person name="Martin F."/>
        </authorList>
    </citation>
    <scope>NUCLEOTIDE SEQUENCE [LARGE SCALE GENOMIC DNA]</scope>
    <source>
        <strain evidence="2">h7</strain>
    </source>
</reference>
<sequence>MERHDSYMTQGIAQIDVLCSKWLYLTCNLTALSIDLVIIQGPMPFLAHKSGNFRFVSVKLLSTISLRFQVRCFRYDSW</sequence>
<dbReference type="HOGENOM" id="CLU_2622292_0_0_1"/>
<keyword evidence="2" id="KW-1185">Reference proteome</keyword>
<dbReference type="AlphaFoldDB" id="A0A0C2XX42"/>